<dbReference type="PANTHER" id="PTHR12773:SF0">
    <property type="entry name" value="MULTIFUNCTIONAL METHYLTRANSFERASE SUBUNIT TRM112-LIKE PROTEIN"/>
    <property type="match status" value="1"/>
</dbReference>
<dbReference type="FunCoup" id="A0A1Z5KKU7">
    <property type="interactions" value="798"/>
</dbReference>
<proteinExistence type="inferred from homology"/>
<evidence type="ECO:0000256" key="1">
    <source>
        <dbReference type="ARBA" id="ARBA00007980"/>
    </source>
</evidence>
<dbReference type="Gene3D" id="2.20.25.10">
    <property type="match status" value="1"/>
</dbReference>
<dbReference type="EMBL" id="BDSP01000252">
    <property type="protein sequence ID" value="GAX26934.1"/>
    <property type="molecule type" value="Genomic_DNA"/>
</dbReference>
<dbReference type="Pfam" id="PF03966">
    <property type="entry name" value="Trm112p"/>
    <property type="match status" value="1"/>
</dbReference>
<gene>
    <name evidence="2" type="ORF">FisN_9Lh234</name>
</gene>
<dbReference type="OrthoDB" id="2187549at2759"/>
<reference evidence="2 3" key="1">
    <citation type="journal article" date="2015" name="Plant Cell">
        <title>Oil accumulation by the oleaginous diatom Fistulifera solaris as revealed by the genome and transcriptome.</title>
        <authorList>
            <person name="Tanaka T."/>
            <person name="Maeda Y."/>
            <person name="Veluchamy A."/>
            <person name="Tanaka M."/>
            <person name="Abida H."/>
            <person name="Marechal E."/>
            <person name="Bowler C."/>
            <person name="Muto M."/>
            <person name="Sunaga Y."/>
            <person name="Tanaka M."/>
            <person name="Yoshino T."/>
            <person name="Taniguchi T."/>
            <person name="Fukuda Y."/>
            <person name="Nemoto M."/>
            <person name="Matsumoto M."/>
            <person name="Wong P.S."/>
            <person name="Aburatani S."/>
            <person name="Fujibuchi W."/>
        </authorList>
    </citation>
    <scope>NUCLEOTIDE SEQUENCE [LARGE SCALE GENOMIC DNA]</scope>
    <source>
        <strain evidence="2 3">JPCC DA0580</strain>
    </source>
</reference>
<dbReference type="GO" id="GO:0046982">
    <property type="term" value="F:protein heterodimerization activity"/>
    <property type="evidence" value="ECO:0007669"/>
    <property type="project" value="InterPro"/>
</dbReference>
<evidence type="ECO:0000313" key="2">
    <source>
        <dbReference type="EMBL" id="GAX26934.1"/>
    </source>
</evidence>
<comment type="caution">
    <text evidence="2">The sequence shown here is derived from an EMBL/GenBank/DDBJ whole genome shotgun (WGS) entry which is preliminary data.</text>
</comment>
<keyword evidence="3" id="KW-1185">Reference proteome</keyword>
<keyword evidence="2" id="KW-0489">Methyltransferase</keyword>
<protein>
    <submittedName>
        <fullName evidence="2">Multifunctional methyltransferase subunit TRM112</fullName>
    </submittedName>
</protein>
<organism evidence="2 3">
    <name type="scientific">Fistulifera solaris</name>
    <name type="common">Oleaginous diatom</name>
    <dbReference type="NCBI Taxonomy" id="1519565"/>
    <lineage>
        <taxon>Eukaryota</taxon>
        <taxon>Sar</taxon>
        <taxon>Stramenopiles</taxon>
        <taxon>Ochrophyta</taxon>
        <taxon>Bacillariophyta</taxon>
        <taxon>Bacillariophyceae</taxon>
        <taxon>Bacillariophycidae</taxon>
        <taxon>Naviculales</taxon>
        <taxon>Naviculaceae</taxon>
        <taxon>Fistulifera</taxon>
    </lineage>
</organism>
<comment type="similarity">
    <text evidence="1">Belongs to the TRM112 family.</text>
</comment>
<keyword evidence="2" id="KW-0808">Transferase</keyword>
<dbReference type="Proteomes" id="UP000198406">
    <property type="component" value="Unassembled WGS sequence"/>
</dbReference>
<dbReference type="InterPro" id="IPR039127">
    <property type="entry name" value="Trm112"/>
</dbReference>
<dbReference type="GO" id="GO:0070476">
    <property type="term" value="P:rRNA (guanine-N7)-methylation"/>
    <property type="evidence" value="ECO:0007669"/>
    <property type="project" value="TreeGrafter"/>
</dbReference>
<dbReference type="SUPFAM" id="SSF158997">
    <property type="entry name" value="Trm112p-like"/>
    <property type="match status" value="1"/>
</dbReference>
<evidence type="ECO:0000313" key="3">
    <source>
        <dbReference type="Proteomes" id="UP000198406"/>
    </source>
</evidence>
<dbReference type="InParanoid" id="A0A1Z5KKU7"/>
<dbReference type="AlphaFoldDB" id="A0A1Z5KKU7"/>
<dbReference type="PANTHER" id="PTHR12773">
    <property type="entry name" value="UPF0315 PROTEIN-RELATED"/>
    <property type="match status" value="1"/>
</dbReference>
<dbReference type="InterPro" id="IPR005651">
    <property type="entry name" value="Trm112-like"/>
</dbReference>
<name>A0A1Z5KKU7_FISSO</name>
<sequence>MRLLTHNYLQSNVKGTEEGYPLGIVPETVEIEKSPVDRELLLSILPKLNYDAVHQAVAQLRLHCSTLPKLPSTLPENISNDENLVNDLYFVLFDVHVKNGCLVCPATQRKFPIKDGIPNMILHEDEI</sequence>
<dbReference type="GO" id="GO:0030488">
    <property type="term" value="P:tRNA methylation"/>
    <property type="evidence" value="ECO:0007669"/>
    <property type="project" value="TreeGrafter"/>
</dbReference>
<dbReference type="GO" id="GO:0008168">
    <property type="term" value="F:methyltransferase activity"/>
    <property type="evidence" value="ECO:0007669"/>
    <property type="project" value="UniProtKB-KW"/>
</dbReference>
<accession>A0A1Z5KKU7</accession>